<name>A0AAV5V1D2_9BILA</name>
<protein>
    <recommendedName>
        <fullName evidence="4">G protein-coupled receptor</fullName>
    </recommendedName>
</protein>
<keyword evidence="3" id="KW-1185">Reference proteome</keyword>
<evidence type="ECO:0000313" key="3">
    <source>
        <dbReference type="Proteomes" id="UP001432322"/>
    </source>
</evidence>
<feature type="transmembrane region" description="Helical" evidence="1">
    <location>
        <begin position="42"/>
        <end position="62"/>
    </location>
</feature>
<evidence type="ECO:0008006" key="4">
    <source>
        <dbReference type="Google" id="ProtNLM"/>
    </source>
</evidence>
<gene>
    <name evidence="2" type="ORF">PFISCL1PPCAC_4471</name>
</gene>
<keyword evidence="1" id="KW-0812">Transmembrane</keyword>
<feature type="non-terminal residue" evidence="2">
    <location>
        <position position="108"/>
    </location>
</feature>
<accession>A0AAV5V1D2</accession>
<dbReference type="AlphaFoldDB" id="A0AAV5V1D2"/>
<dbReference type="Proteomes" id="UP001432322">
    <property type="component" value="Unassembled WGS sequence"/>
</dbReference>
<proteinExistence type="predicted"/>
<comment type="caution">
    <text evidence="2">The sequence shown here is derived from an EMBL/GenBank/DDBJ whole genome shotgun (WGS) entry which is preliminary data.</text>
</comment>
<feature type="transmembrane region" description="Helical" evidence="1">
    <location>
        <begin position="6"/>
        <end position="30"/>
    </location>
</feature>
<sequence length="108" mass="12155">MELGPIILIVIADVLIVVTLPVQFRFFYVLCVKNTRELDSTYRLLSTHLTAFNIIVAVIYCLELELASHGAFPAFFKVCIVMALINTFHLLIGMNRFTAIAMPTAQHL</sequence>
<dbReference type="EMBL" id="BTSY01000002">
    <property type="protein sequence ID" value="GMT13174.1"/>
    <property type="molecule type" value="Genomic_DNA"/>
</dbReference>
<keyword evidence="1" id="KW-0472">Membrane</keyword>
<organism evidence="2 3">
    <name type="scientific">Pristionchus fissidentatus</name>
    <dbReference type="NCBI Taxonomy" id="1538716"/>
    <lineage>
        <taxon>Eukaryota</taxon>
        <taxon>Metazoa</taxon>
        <taxon>Ecdysozoa</taxon>
        <taxon>Nematoda</taxon>
        <taxon>Chromadorea</taxon>
        <taxon>Rhabditida</taxon>
        <taxon>Rhabditina</taxon>
        <taxon>Diplogasteromorpha</taxon>
        <taxon>Diplogasteroidea</taxon>
        <taxon>Neodiplogasteridae</taxon>
        <taxon>Pristionchus</taxon>
    </lineage>
</organism>
<keyword evidence="1" id="KW-1133">Transmembrane helix</keyword>
<evidence type="ECO:0000313" key="2">
    <source>
        <dbReference type="EMBL" id="GMT13174.1"/>
    </source>
</evidence>
<feature type="transmembrane region" description="Helical" evidence="1">
    <location>
        <begin position="74"/>
        <end position="92"/>
    </location>
</feature>
<reference evidence="2" key="1">
    <citation type="submission" date="2023-10" db="EMBL/GenBank/DDBJ databases">
        <title>Genome assembly of Pristionchus species.</title>
        <authorList>
            <person name="Yoshida K."/>
            <person name="Sommer R.J."/>
        </authorList>
    </citation>
    <scope>NUCLEOTIDE SEQUENCE</scope>
    <source>
        <strain evidence="2">RS5133</strain>
    </source>
</reference>
<evidence type="ECO:0000256" key="1">
    <source>
        <dbReference type="SAM" id="Phobius"/>
    </source>
</evidence>